<evidence type="ECO:0000313" key="1">
    <source>
        <dbReference type="EMBL" id="TYR37474.1"/>
    </source>
</evidence>
<comment type="caution">
    <text evidence="1">The sequence shown here is derived from an EMBL/GenBank/DDBJ whole genome shotgun (WGS) entry which is preliminary data.</text>
</comment>
<dbReference type="Proteomes" id="UP000322362">
    <property type="component" value="Unassembled WGS sequence"/>
</dbReference>
<keyword evidence="2" id="KW-1185">Reference proteome</keyword>
<evidence type="ECO:0008006" key="3">
    <source>
        <dbReference type="Google" id="ProtNLM"/>
    </source>
</evidence>
<evidence type="ECO:0000313" key="2">
    <source>
        <dbReference type="Proteomes" id="UP000322362"/>
    </source>
</evidence>
<name>A0A5D4HA39_9SPHI</name>
<proteinExistence type="predicted"/>
<dbReference type="RefSeq" id="WP_148918215.1">
    <property type="nucleotide sequence ID" value="NZ_VTAV01000002.1"/>
</dbReference>
<dbReference type="EMBL" id="VTAV01000002">
    <property type="protein sequence ID" value="TYR37474.1"/>
    <property type="molecule type" value="Genomic_DNA"/>
</dbReference>
<sequence>MMSYYKLILFSLITVLLFATKLAFSQKKIDWYATAGLGITSMRNFSSRIADLDFSTYAGDAYIAYRVKENPNYMVSAGIGVSGDFNEDGIFGWDAGLNLRSAGFSLTANLQESKGELPDFLQESLPEFGKTKSFQYLSLHVPISINYNPFKVVGLTFGADIYFQTTDRLTEREYPYGQIGRSLGFSHSYKPEYRHPFQVGGHVGIFAPLGKKVRIDITLNSDIVSRLNVSYSNPAVSDWKFRELGLALNARYYLDW</sequence>
<gene>
    <name evidence="1" type="ORF">FXV77_05570</name>
</gene>
<reference evidence="1 2" key="1">
    <citation type="submission" date="2019-08" db="EMBL/GenBank/DDBJ databases">
        <title>Phlebobacter frassis gen. nov. sp. nov., a new member of family Sphingobacteriaceae isolated from sand fly rearing media.</title>
        <authorList>
            <person name="Kakumanu M.L."/>
            <person name="Marayati B.F."/>
            <person name="Wada-Katsumata A."/>
            <person name="Wasserberg G."/>
            <person name="Schal C."/>
            <person name="Apperson C.S."/>
            <person name="Ponnusamy L."/>
        </authorList>
    </citation>
    <scope>NUCLEOTIDE SEQUENCE [LARGE SCALE GENOMIC DNA]</scope>
    <source>
        <strain evidence="1 2">SSI9</strain>
    </source>
</reference>
<organism evidence="1 2">
    <name type="scientific">Sphingobacterium phlebotomi</name>
    <dbReference type="NCBI Taxonomy" id="2605433"/>
    <lineage>
        <taxon>Bacteria</taxon>
        <taxon>Pseudomonadati</taxon>
        <taxon>Bacteroidota</taxon>
        <taxon>Sphingobacteriia</taxon>
        <taxon>Sphingobacteriales</taxon>
        <taxon>Sphingobacteriaceae</taxon>
        <taxon>Sphingobacterium</taxon>
    </lineage>
</organism>
<dbReference type="AlphaFoldDB" id="A0A5D4HA39"/>
<protein>
    <recommendedName>
        <fullName evidence="3">Outer membrane protein beta-barrel domain-containing protein</fullName>
    </recommendedName>
</protein>
<accession>A0A5D4HA39</accession>